<evidence type="ECO:0000313" key="2">
    <source>
        <dbReference type="EMBL" id="KXH69451.1"/>
    </source>
</evidence>
<evidence type="ECO:0000313" key="3">
    <source>
        <dbReference type="Proteomes" id="UP000070121"/>
    </source>
</evidence>
<dbReference type="AlphaFoldDB" id="A0A135VAH2"/>
<keyword evidence="1" id="KW-0732">Signal</keyword>
<proteinExistence type="predicted"/>
<comment type="caution">
    <text evidence="2">The sequence shown here is derived from an EMBL/GenBank/DDBJ whole genome shotgun (WGS) entry which is preliminary data.</text>
</comment>
<dbReference type="Proteomes" id="UP000070121">
    <property type="component" value="Unassembled WGS sequence"/>
</dbReference>
<organism evidence="2 3">
    <name type="scientific">Colletotrichum salicis</name>
    <dbReference type="NCBI Taxonomy" id="1209931"/>
    <lineage>
        <taxon>Eukaryota</taxon>
        <taxon>Fungi</taxon>
        <taxon>Dikarya</taxon>
        <taxon>Ascomycota</taxon>
        <taxon>Pezizomycotina</taxon>
        <taxon>Sordariomycetes</taxon>
        <taxon>Hypocreomycetidae</taxon>
        <taxon>Glomerellales</taxon>
        <taxon>Glomerellaceae</taxon>
        <taxon>Colletotrichum</taxon>
        <taxon>Colletotrichum acutatum species complex</taxon>
    </lineage>
</organism>
<reference evidence="2 3" key="1">
    <citation type="submission" date="2014-02" db="EMBL/GenBank/DDBJ databases">
        <title>The genome sequence of Colletotrichum salicis CBS 607.94.</title>
        <authorList>
            <person name="Baroncelli R."/>
            <person name="Thon M.R."/>
        </authorList>
    </citation>
    <scope>NUCLEOTIDE SEQUENCE [LARGE SCALE GENOMIC DNA]</scope>
    <source>
        <strain evidence="2 3">CBS 607.94</strain>
    </source>
</reference>
<gene>
    <name evidence="2" type="ORF">CSAL01_13189</name>
</gene>
<evidence type="ECO:0000256" key="1">
    <source>
        <dbReference type="SAM" id="SignalP"/>
    </source>
</evidence>
<protein>
    <submittedName>
        <fullName evidence="2">Uncharacterized protein</fullName>
    </submittedName>
</protein>
<feature type="chain" id="PRO_5007805838" evidence="1">
    <location>
        <begin position="35"/>
        <end position="443"/>
    </location>
</feature>
<sequence>MVAFGLASASHNGKAAMIGTFLLISALLLSVVAAEKHVQRVTSIDFNWDPENPPLWTIRPEDREEFLATGNITTLVKRNGVTPCEDRQNPAILYYQYYEKDCPAPIKFHPDSYKYPGTCIGWDRASYPEDKACGALCQVRTYFEWAQESPYPISECHHPVACSLSSTASTSVGWSASLSGKIGKMWKVGALGSWSWSRSTATGRSFKVTLVKGECGYFTFIPVKKVMCGTYSSAETYPHAIYDYYLCRTEKGPTNTLNICDSQPWSIKNSGNAKDPNAMIPDGTVLFVYTDCRTRLPLPKEYQDPVYSSPGVSLHPDTIDSIQQGWVWNTCYFWDMKVKGERAVFIRGSGFKDEKIGNNGEILRKVVEACSSKAGGTFTNHKFTWYDNGKPDDSAKKHGAAWLFEGDVPEKIRPGCIGEALMQMGASTQDQCVGDKMKAQAFN</sequence>
<accession>A0A135VAH2</accession>
<keyword evidence="3" id="KW-1185">Reference proteome</keyword>
<name>A0A135VAH2_9PEZI</name>
<dbReference type="EMBL" id="JFFI01000081">
    <property type="protein sequence ID" value="KXH69451.1"/>
    <property type="molecule type" value="Genomic_DNA"/>
</dbReference>
<feature type="signal peptide" evidence="1">
    <location>
        <begin position="1"/>
        <end position="34"/>
    </location>
</feature>
<dbReference type="OrthoDB" id="1896086at2759"/>